<dbReference type="RefSeq" id="WP_034294732.1">
    <property type="nucleotide sequence ID" value="NZ_CP091519.2"/>
</dbReference>
<dbReference type="OrthoDB" id="9811942at2"/>
<evidence type="ECO:0000313" key="2">
    <source>
        <dbReference type="Proteomes" id="UP000254209"/>
    </source>
</evidence>
<dbReference type="EMBL" id="UFSO01000003">
    <property type="protein sequence ID" value="SSY81053.1"/>
    <property type="molecule type" value="Genomic_DNA"/>
</dbReference>
<name>A0A376BW79_9NEIS</name>
<accession>A0A376BW79</accession>
<dbReference type="PIRSF" id="PIRSF029202">
    <property type="entry name" value="UCP029202"/>
    <property type="match status" value="1"/>
</dbReference>
<dbReference type="STRING" id="1120980.GCA_000745955_02126"/>
<sequence>MNVHGLHYDEADLPAMREIAKHIVNALPAAFHQDAESSSIFLASELDRVRAKLYETKYPNMSGLSLIPMTNEAAAWQDTITTQYFDSYGMAKFISNYADDLPRADVAGKTHTVKLHDLGDSYGYNYNEFQKSIATGKPLPPMKALAAHRGILTKLNQVALKGDKERNIFGLMTHPNMGVTTIPSGKDWLVDTMTAQELVRDVSAVIDAVSEQSSGVHKANKVIIPSRCFTLLKNTSMPNSDKSVLQYLKDEYEHVDFQAAYDFNSEGDDGYSEMFAGEFDVSNLSHEVPEPFMQHPAQFRNLETVVLCTAKTGGVVIHYPLAFTSAELSAQ</sequence>
<dbReference type="Pfam" id="PF09950">
    <property type="entry name" value="Major_capside"/>
    <property type="match status" value="1"/>
</dbReference>
<keyword evidence="2" id="KW-1185">Reference proteome</keyword>
<dbReference type="Proteomes" id="UP000254209">
    <property type="component" value="Unassembled WGS sequence"/>
</dbReference>
<reference evidence="1 2" key="1">
    <citation type="submission" date="2018-06" db="EMBL/GenBank/DDBJ databases">
        <authorList>
            <consortium name="Pathogen Informatics"/>
            <person name="Doyle S."/>
        </authorList>
    </citation>
    <scope>NUCLEOTIDE SEQUENCE [LARGE SCALE GENOMIC DNA]</scope>
    <source>
        <strain evidence="1 2">NCTC10283</strain>
    </source>
</reference>
<gene>
    <name evidence="1" type="ORF">NCTC10283_02618</name>
</gene>
<dbReference type="AlphaFoldDB" id="A0A376BW79"/>
<organism evidence="1 2">
    <name type="scientific">Alysiella crassa</name>
    <dbReference type="NCBI Taxonomy" id="153491"/>
    <lineage>
        <taxon>Bacteria</taxon>
        <taxon>Pseudomonadati</taxon>
        <taxon>Pseudomonadota</taxon>
        <taxon>Betaproteobacteria</taxon>
        <taxon>Neisseriales</taxon>
        <taxon>Neisseriaceae</taxon>
        <taxon>Alysiella</taxon>
    </lineage>
</organism>
<proteinExistence type="predicted"/>
<dbReference type="InterPro" id="IPR020049">
    <property type="entry name" value="Major_capsid-like"/>
</dbReference>
<protein>
    <submittedName>
        <fullName evidence="1">Uncharacterized protein conserved in bacteria</fullName>
    </submittedName>
</protein>
<evidence type="ECO:0000313" key="1">
    <source>
        <dbReference type="EMBL" id="SSY81053.1"/>
    </source>
</evidence>